<evidence type="ECO:0000313" key="3">
    <source>
        <dbReference type="Proteomes" id="UP000530928"/>
    </source>
</evidence>
<reference evidence="2 3" key="1">
    <citation type="submission" date="2020-07" db="EMBL/GenBank/DDBJ databases">
        <title>Genomic Encyclopedia of Type Strains, Phase IV (KMG-IV): sequencing the most valuable type-strain genomes for metagenomic binning, comparative biology and taxonomic classification.</title>
        <authorList>
            <person name="Goeker M."/>
        </authorList>
    </citation>
    <scope>NUCLEOTIDE SEQUENCE [LARGE SCALE GENOMIC DNA]</scope>
    <source>
        <strain evidence="2 3">DSM 45533</strain>
    </source>
</reference>
<accession>A0A7W0CN19</accession>
<feature type="coiled-coil region" evidence="1">
    <location>
        <begin position="12"/>
        <end position="46"/>
    </location>
</feature>
<evidence type="ECO:0000313" key="2">
    <source>
        <dbReference type="EMBL" id="MBA2894136.1"/>
    </source>
</evidence>
<comment type="caution">
    <text evidence="2">The sequence shown here is derived from an EMBL/GenBank/DDBJ whole genome shotgun (WGS) entry which is preliminary data.</text>
</comment>
<dbReference type="EMBL" id="JACDUR010000005">
    <property type="protein sequence ID" value="MBA2894136.1"/>
    <property type="molecule type" value="Genomic_DNA"/>
</dbReference>
<keyword evidence="2" id="KW-0131">Cell cycle</keyword>
<keyword evidence="3" id="KW-1185">Reference proteome</keyword>
<proteinExistence type="predicted"/>
<dbReference type="RefSeq" id="WP_181612861.1">
    <property type="nucleotide sequence ID" value="NZ_BAABAM010000005.1"/>
</dbReference>
<evidence type="ECO:0000256" key="1">
    <source>
        <dbReference type="SAM" id="Coils"/>
    </source>
</evidence>
<dbReference type="GO" id="GO:0051301">
    <property type="term" value="P:cell division"/>
    <property type="evidence" value="ECO:0007669"/>
    <property type="project" value="UniProtKB-KW"/>
</dbReference>
<protein>
    <submittedName>
        <fullName evidence="2">Cell division protein FtsB</fullName>
    </submittedName>
</protein>
<dbReference type="AlphaFoldDB" id="A0A7W0CN19"/>
<name>A0A7W0CN19_9ACTN</name>
<keyword evidence="2" id="KW-0132">Cell division</keyword>
<dbReference type="Proteomes" id="UP000530928">
    <property type="component" value="Unassembled WGS sequence"/>
</dbReference>
<keyword evidence="1" id="KW-0175">Coiled coil</keyword>
<gene>
    <name evidence="2" type="ORF">HNR30_005497</name>
</gene>
<organism evidence="2 3">
    <name type="scientific">Nonomuraea soli</name>
    <dbReference type="NCBI Taxonomy" id="1032476"/>
    <lineage>
        <taxon>Bacteria</taxon>
        <taxon>Bacillati</taxon>
        <taxon>Actinomycetota</taxon>
        <taxon>Actinomycetes</taxon>
        <taxon>Streptosporangiales</taxon>
        <taxon>Streptosporangiaceae</taxon>
        <taxon>Nonomuraea</taxon>
    </lineage>
</organism>
<sequence length="78" mass="8665">MMRAPKAWMDERYAASQELAEARQEIEALRATVAALQQEVKRLAAAPQEPCALATRTAEALDSVLQNEVLLWQAVDRA</sequence>